<evidence type="ECO:0000313" key="6">
    <source>
        <dbReference type="EMBL" id="CAH2237971.1"/>
    </source>
</evidence>
<gene>
    <name evidence="6" type="primary">jg7825</name>
    <name evidence="6" type="ORF">PAEG_LOCUS15131</name>
</gene>
<dbReference type="OrthoDB" id="671595at2759"/>
<name>A0A8S4RPA6_9NEOP</name>
<organism evidence="6 7">
    <name type="scientific">Pararge aegeria aegeria</name>
    <dbReference type="NCBI Taxonomy" id="348720"/>
    <lineage>
        <taxon>Eukaryota</taxon>
        <taxon>Metazoa</taxon>
        <taxon>Ecdysozoa</taxon>
        <taxon>Arthropoda</taxon>
        <taxon>Hexapoda</taxon>
        <taxon>Insecta</taxon>
        <taxon>Pterygota</taxon>
        <taxon>Neoptera</taxon>
        <taxon>Endopterygota</taxon>
        <taxon>Lepidoptera</taxon>
        <taxon>Glossata</taxon>
        <taxon>Ditrysia</taxon>
        <taxon>Papilionoidea</taxon>
        <taxon>Nymphalidae</taxon>
        <taxon>Satyrinae</taxon>
        <taxon>Satyrini</taxon>
        <taxon>Parargina</taxon>
        <taxon>Pararge</taxon>
    </lineage>
</organism>
<evidence type="ECO:0000256" key="1">
    <source>
        <dbReference type="ARBA" id="ARBA00022690"/>
    </source>
</evidence>
<evidence type="ECO:0000256" key="3">
    <source>
        <dbReference type="RuleBase" id="RU000411"/>
    </source>
</evidence>
<sequence length="397" mass="46170">MILKIVSFIFLFTLVQGKKLNCNHENALVSFKRPTYDFSVRLLDRVSRDTRFHFVFSPLSTWLQLMSLAEGARGPTQTEIWQVTRYHRMKCFRRKFREILNSMDEELKFMTKRTNFIVIDKLLSVKESFKTEVNKTNTTKIISLNFNNREEAVAKINEAIDMDDIGGQFDSDDFNLTVLLMSDTASFKSDWWKPFNPVFTSTEKFYSEENVILGNVRMMNQEDYFNLTEVPFINARVLELPFNTNDRLCMLVFLPTGGTVVDLFYKLKNIRLSTIFNLFKVKGTKFVKVEMPRFKITSELQNIPELIYDMGVKRMFYPELADFGGISDYPVYASIMTQIADIEVTEQEARASVVPAPIIRRPKHSIPFTANRPFAFLIVDRFTESILFGGMYSHPSI</sequence>
<keyword evidence="1" id="KW-0646">Protease inhibitor</keyword>
<dbReference type="Proteomes" id="UP000838756">
    <property type="component" value="Unassembled WGS sequence"/>
</dbReference>
<dbReference type="InterPro" id="IPR000215">
    <property type="entry name" value="Serpin_fam"/>
</dbReference>
<dbReference type="InterPro" id="IPR042178">
    <property type="entry name" value="Serpin_sf_1"/>
</dbReference>
<reference evidence="6" key="1">
    <citation type="submission" date="2022-03" db="EMBL/GenBank/DDBJ databases">
        <authorList>
            <person name="Lindestad O."/>
        </authorList>
    </citation>
    <scope>NUCLEOTIDE SEQUENCE</scope>
</reference>
<feature type="signal peptide" evidence="4">
    <location>
        <begin position="1"/>
        <end position="17"/>
    </location>
</feature>
<dbReference type="EMBL" id="CAKXAJ010025311">
    <property type="protein sequence ID" value="CAH2237971.1"/>
    <property type="molecule type" value="Genomic_DNA"/>
</dbReference>
<dbReference type="Gene3D" id="2.30.39.10">
    <property type="entry name" value="Alpha-1-antitrypsin, domain 1"/>
    <property type="match status" value="1"/>
</dbReference>
<dbReference type="GO" id="GO:0005615">
    <property type="term" value="C:extracellular space"/>
    <property type="evidence" value="ECO:0007669"/>
    <property type="project" value="InterPro"/>
</dbReference>
<keyword evidence="7" id="KW-1185">Reference proteome</keyword>
<dbReference type="PANTHER" id="PTHR11461:SF367">
    <property type="entry name" value="GH21475P-RELATED"/>
    <property type="match status" value="1"/>
</dbReference>
<proteinExistence type="inferred from homology"/>
<dbReference type="InterPro" id="IPR042185">
    <property type="entry name" value="Serpin_sf_2"/>
</dbReference>
<feature type="chain" id="PRO_5035899308" evidence="4">
    <location>
        <begin position="18"/>
        <end position="397"/>
    </location>
</feature>
<evidence type="ECO:0000259" key="5">
    <source>
        <dbReference type="SMART" id="SM00093"/>
    </source>
</evidence>
<accession>A0A8S4RPA6</accession>
<dbReference type="GO" id="GO:0004867">
    <property type="term" value="F:serine-type endopeptidase inhibitor activity"/>
    <property type="evidence" value="ECO:0007669"/>
    <property type="project" value="UniProtKB-KW"/>
</dbReference>
<evidence type="ECO:0000256" key="2">
    <source>
        <dbReference type="ARBA" id="ARBA00022900"/>
    </source>
</evidence>
<dbReference type="Gene3D" id="3.30.497.10">
    <property type="entry name" value="Antithrombin, subunit I, domain 2"/>
    <property type="match status" value="1"/>
</dbReference>
<dbReference type="InterPro" id="IPR023796">
    <property type="entry name" value="Serpin_dom"/>
</dbReference>
<keyword evidence="4" id="KW-0732">Signal</keyword>
<dbReference type="PANTHER" id="PTHR11461">
    <property type="entry name" value="SERINE PROTEASE INHIBITOR, SERPIN"/>
    <property type="match status" value="1"/>
</dbReference>
<dbReference type="SUPFAM" id="SSF56574">
    <property type="entry name" value="Serpins"/>
    <property type="match status" value="1"/>
</dbReference>
<dbReference type="SMART" id="SM00093">
    <property type="entry name" value="SERPIN"/>
    <property type="match status" value="1"/>
</dbReference>
<comment type="similarity">
    <text evidence="3">Belongs to the serpin family.</text>
</comment>
<evidence type="ECO:0000313" key="7">
    <source>
        <dbReference type="Proteomes" id="UP000838756"/>
    </source>
</evidence>
<comment type="caution">
    <text evidence="6">The sequence shown here is derived from an EMBL/GenBank/DDBJ whole genome shotgun (WGS) entry which is preliminary data.</text>
</comment>
<keyword evidence="2" id="KW-0722">Serine protease inhibitor</keyword>
<dbReference type="Pfam" id="PF00079">
    <property type="entry name" value="Serpin"/>
    <property type="match status" value="1"/>
</dbReference>
<dbReference type="AlphaFoldDB" id="A0A8S4RPA6"/>
<protein>
    <submittedName>
        <fullName evidence="6">Jg7825 protein</fullName>
    </submittedName>
</protein>
<dbReference type="InterPro" id="IPR036186">
    <property type="entry name" value="Serpin_sf"/>
</dbReference>
<feature type="domain" description="Serpin" evidence="5">
    <location>
        <begin position="40"/>
        <end position="395"/>
    </location>
</feature>
<evidence type="ECO:0000256" key="4">
    <source>
        <dbReference type="SAM" id="SignalP"/>
    </source>
</evidence>